<reference evidence="2" key="1">
    <citation type="journal article" date="2014" name="Int. J. Syst. Evol. Microbiol.">
        <title>Complete genome sequence of Corynebacterium casei LMG S-19264T (=DSM 44701T), isolated from a smear-ripened cheese.</title>
        <authorList>
            <consortium name="US DOE Joint Genome Institute (JGI-PGF)"/>
            <person name="Walter F."/>
            <person name="Albersmeier A."/>
            <person name="Kalinowski J."/>
            <person name="Ruckert C."/>
        </authorList>
    </citation>
    <scope>NUCLEOTIDE SEQUENCE</scope>
    <source>
        <strain evidence="2">CGMCC 1.15966</strain>
    </source>
</reference>
<gene>
    <name evidence="2" type="ORF">GCM10011516_14400</name>
</gene>
<reference evidence="2" key="2">
    <citation type="submission" date="2020-09" db="EMBL/GenBank/DDBJ databases">
        <authorList>
            <person name="Sun Q."/>
            <person name="Zhou Y."/>
        </authorList>
    </citation>
    <scope>NUCLEOTIDE SEQUENCE</scope>
    <source>
        <strain evidence="2">CGMCC 1.15966</strain>
    </source>
</reference>
<accession>A0A8H9FZ47</accession>
<keyword evidence="3" id="KW-1185">Reference proteome</keyword>
<keyword evidence="1" id="KW-1133">Transmembrane helix</keyword>
<dbReference type="EMBL" id="BMKM01000003">
    <property type="protein sequence ID" value="GGE17863.1"/>
    <property type="molecule type" value="Genomic_DNA"/>
</dbReference>
<proteinExistence type="predicted"/>
<comment type="caution">
    <text evidence="2">The sequence shown here is derived from an EMBL/GenBank/DDBJ whole genome shotgun (WGS) entry which is preliminary data.</text>
</comment>
<dbReference type="AlphaFoldDB" id="A0A8H9FZ47"/>
<protein>
    <submittedName>
        <fullName evidence="2">Uncharacterized protein</fullName>
    </submittedName>
</protein>
<sequence length="123" mass="14586">MAELKRRKKYHLKASTLIEVLIAMIILLTVFSIGILIFTKLTTSVKSNNKQDVKWMMKQIKFQYLNDPDIQDPETAWEHHNFTVQEDSLTGYPDLRKITIYAMDFNQDRLTDSLVFLKRIYEE</sequence>
<keyword evidence="1" id="KW-0472">Membrane</keyword>
<keyword evidence="1" id="KW-0812">Transmembrane</keyword>
<evidence type="ECO:0000313" key="3">
    <source>
        <dbReference type="Proteomes" id="UP000614460"/>
    </source>
</evidence>
<evidence type="ECO:0000313" key="2">
    <source>
        <dbReference type="EMBL" id="GGE17863.1"/>
    </source>
</evidence>
<dbReference type="RefSeq" id="WP_182498354.1">
    <property type="nucleotide sequence ID" value="NZ_BMKM01000003.1"/>
</dbReference>
<evidence type="ECO:0000256" key="1">
    <source>
        <dbReference type="SAM" id="Phobius"/>
    </source>
</evidence>
<organism evidence="2 3">
    <name type="scientific">Sphingobacterium cellulitidis</name>
    <dbReference type="NCBI Taxonomy" id="1768011"/>
    <lineage>
        <taxon>Bacteria</taxon>
        <taxon>Pseudomonadati</taxon>
        <taxon>Bacteroidota</taxon>
        <taxon>Sphingobacteriia</taxon>
        <taxon>Sphingobacteriales</taxon>
        <taxon>Sphingobacteriaceae</taxon>
        <taxon>Sphingobacterium</taxon>
    </lineage>
</organism>
<dbReference type="Proteomes" id="UP000614460">
    <property type="component" value="Unassembled WGS sequence"/>
</dbReference>
<feature type="transmembrane region" description="Helical" evidence="1">
    <location>
        <begin position="20"/>
        <end position="39"/>
    </location>
</feature>
<name>A0A8H9FZ47_9SPHI</name>